<dbReference type="AlphaFoldDB" id="A0A1V9X661"/>
<dbReference type="Proteomes" id="UP000192247">
    <property type="component" value="Unassembled WGS sequence"/>
</dbReference>
<gene>
    <name evidence="2" type="ORF">BIW11_04460</name>
</gene>
<accession>A0A1V9X661</accession>
<evidence type="ECO:0000313" key="3">
    <source>
        <dbReference type="Proteomes" id="UP000192247"/>
    </source>
</evidence>
<dbReference type="InterPro" id="IPR059022">
    <property type="entry name" value="MINDY4_N"/>
</dbReference>
<evidence type="ECO:0000313" key="2">
    <source>
        <dbReference type="EMBL" id="OQR68994.1"/>
    </source>
</evidence>
<sequence>MFPDSVFHVFSKRGLEDVLHALEEAFPRSPHCFQHRDQLIRAISLEKAAKENKVFT</sequence>
<dbReference type="InParanoid" id="A0A1V9X661"/>
<dbReference type="Pfam" id="PF26038">
    <property type="entry name" value="Dimer_MINDY4_N"/>
    <property type="match status" value="1"/>
</dbReference>
<protein>
    <recommendedName>
        <fullName evidence="1">MINDY4 N-terminal dimerisation domain-containing protein</fullName>
    </recommendedName>
</protein>
<evidence type="ECO:0000259" key="1">
    <source>
        <dbReference type="Pfam" id="PF26038"/>
    </source>
</evidence>
<feature type="domain" description="MINDY4 N-terminal dimerisation" evidence="1">
    <location>
        <begin position="10"/>
        <end position="53"/>
    </location>
</feature>
<organism evidence="2 3">
    <name type="scientific">Tropilaelaps mercedesae</name>
    <dbReference type="NCBI Taxonomy" id="418985"/>
    <lineage>
        <taxon>Eukaryota</taxon>
        <taxon>Metazoa</taxon>
        <taxon>Ecdysozoa</taxon>
        <taxon>Arthropoda</taxon>
        <taxon>Chelicerata</taxon>
        <taxon>Arachnida</taxon>
        <taxon>Acari</taxon>
        <taxon>Parasitiformes</taxon>
        <taxon>Mesostigmata</taxon>
        <taxon>Gamasina</taxon>
        <taxon>Dermanyssoidea</taxon>
        <taxon>Laelapidae</taxon>
        <taxon>Tropilaelaps</taxon>
    </lineage>
</organism>
<proteinExistence type="predicted"/>
<keyword evidence="3" id="KW-1185">Reference proteome</keyword>
<name>A0A1V9X661_9ACAR</name>
<dbReference type="EMBL" id="MNPL01022693">
    <property type="protein sequence ID" value="OQR68994.1"/>
    <property type="molecule type" value="Genomic_DNA"/>
</dbReference>
<reference evidence="2 3" key="1">
    <citation type="journal article" date="2017" name="Gigascience">
        <title>Draft genome of the honey bee ectoparasitic mite, Tropilaelaps mercedesae, is shaped by the parasitic life history.</title>
        <authorList>
            <person name="Dong X."/>
            <person name="Armstrong S.D."/>
            <person name="Xia D."/>
            <person name="Makepeace B.L."/>
            <person name="Darby A.C."/>
            <person name="Kadowaki T."/>
        </authorList>
    </citation>
    <scope>NUCLEOTIDE SEQUENCE [LARGE SCALE GENOMIC DNA]</scope>
    <source>
        <strain evidence="2">Wuxi-XJTLU</strain>
    </source>
</reference>
<comment type="caution">
    <text evidence="2">The sequence shown here is derived from an EMBL/GenBank/DDBJ whole genome shotgun (WGS) entry which is preliminary data.</text>
</comment>